<dbReference type="PRINTS" id="PR00359">
    <property type="entry name" value="BP450"/>
</dbReference>
<dbReference type="PRINTS" id="PR00385">
    <property type="entry name" value="P450"/>
</dbReference>
<dbReference type="AlphaFoldDB" id="Q5LSZ2"/>
<dbReference type="EMBL" id="CP000031">
    <property type="protein sequence ID" value="AAV94909.1"/>
    <property type="molecule type" value="Genomic_DNA"/>
</dbReference>
<dbReference type="KEGG" id="sil:SPO1622"/>
<dbReference type="PANTHER" id="PTHR46696:SF1">
    <property type="entry name" value="CYTOCHROME P450 YJIB-RELATED"/>
    <property type="match status" value="1"/>
</dbReference>
<dbReference type="HOGENOM" id="CLU_033716_0_2_5"/>
<comment type="function">
    <text evidence="7">Cytochromes P450 are a group of heme-thiolate monooxygenases. They oxidize a variety of structurally unrelated compounds, including steroids, fatty acids, and xenobiotics.</text>
</comment>
<dbReference type="GO" id="GO:0005506">
    <property type="term" value="F:iron ion binding"/>
    <property type="evidence" value="ECO:0007669"/>
    <property type="project" value="InterPro"/>
</dbReference>
<evidence type="ECO:0000256" key="2">
    <source>
        <dbReference type="ARBA" id="ARBA00022617"/>
    </source>
</evidence>
<dbReference type="SUPFAM" id="SSF48264">
    <property type="entry name" value="Cytochrome P450"/>
    <property type="match status" value="1"/>
</dbReference>
<dbReference type="InterPro" id="IPR036396">
    <property type="entry name" value="Cyt_P450_sf"/>
</dbReference>
<dbReference type="FunFam" id="1.10.630.10:FF:000018">
    <property type="entry name" value="Cytochrome P450 monooxygenase"/>
    <property type="match status" value="1"/>
</dbReference>
<proteinExistence type="inferred from homology"/>
<dbReference type="PaxDb" id="246200-SPO1622"/>
<keyword evidence="9" id="KW-1185">Reference proteome</keyword>
<sequence>MILQPPGPGERRGAARQFTGRNVMSETVMQTQIGKLDLTAPPPGFLENPFPFYDALLAHAPVLAQPDGSVLLSRHADLDRIYRDTTLYSSDKKAAFGPKFGVGSPLFEHHTTSLVFNDPPLHTRVRKIMTSALTPRAIARMEPGLFETVDHLLEAMAGRDRVDLIADFASTIPIQIIGNLLDVPMDERGPLRDWSLIILGALEPKLSAEQLAQGQQAVTEFKTYLEDLVARRRARPGDPETDVLTRLIRGEGADQQLSEIELLQNCIFILNAGHETTSNLIGNGLALLHDYPEERARLLADPSLLPSAVEEILRFRSPNQLGNRETTAEIELDGRRLPRGTNLHLCIGAANRDPAVFDDPTRFDIARKPNRHLAFAGGPHVCVGLTLARLEGRIALGRLLERFPDYCLLEGRVPGGRIRFHGYAELPARL</sequence>
<dbReference type="Gene3D" id="1.10.630.10">
    <property type="entry name" value="Cytochrome P450"/>
    <property type="match status" value="1"/>
</dbReference>
<protein>
    <submittedName>
        <fullName evidence="8">Cytochrome P450 family protein</fullName>
    </submittedName>
</protein>
<evidence type="ECO:0000256" key="4">
    <source>
        <dbReference type="ARBA" id="ARBA00023002"/>
    </source>
</evidence>
<keyword evidence="4" id="KW-0560">Oxidoreductase</keyword>
<dbReference type="PANTHER" id="PTHR46696">
    <property type="entry name" value="P450, PUTATIVE (EUROFUNG)-RELATED"/>
    <property type="match status" value="1"/>
</dbReference>
<evidence type="ECO:0000256" key="1">
    <source>
        <dbReference type="ARBA" id="ARBA00010617"/>
    </source>
</evidence>
<evidence type="ECO:0000256" key="3">
    <source>
        <dbReference type="ARBA" id="ARBA00022723"/>
    </source>
</evidence>
<reference evidence="8 9" key="2">
    <citation type="journal article" date="2014" name="Stand. Genomic Sci.">
        <title>An updated genome annotation for the model marine bacterium Ruegeria pomeroyi DSS-3.</title>
        <authorList>
            <person name="Rivers A.R."/>
            <person name="Smith C.B."/>
            <person name="Moran M.A."/>
        </authorList>
    </citation>
    <scope>GENOME REANNOTATION</scope>
    <source>
        <strain evidence="9">ATCC 700808 / DSM 15171 / DSS-3</strain>
    </source>
</reference>
<comment type="similarity">
    <text evidence="1">Belongs to the cytochrome P450 family.</text>
</comment>
<evidence type="ECO:0000256" key="5">
    <source>
        <dbReference type="ARBA" id="ARBA00023004"/>
    </source>
</evidence>
<dbReference type="GO" id="GO:0020037">
    <property type="term" value="F:heme binding"/>
    <property type="evidence" value="ECO:0007669"/>
    <property type="project" value="InterPro"/>
</dbReference>
<keyword evidence="2" id="KW-0349">Heme</keyword>
<dbReference type="Pfam" id="PF00067">
    <property type="entry name" value="p450"/>
    <property type="match status" value="1"/>
</dbReference>
<dbReference type="GO" id="GO:0004497">
    <property type="term" value="F:monooxygenase activity"/>
    <property type="evidence" value="ECO:0007669"/>
    <property type="project" value="UniProtKB-KW"/>
</dbReference>
<accession>Q5LSZ2</accession>
<dbReference type="InterPro" id="IPR002397">
    <property type="entry name" value="Cyt_P450_B"/>
</dbReference>
<organism evidence="8 9">
    <name type="scientific">Ruegeria pomeroyi (strain ATCC 700808 / DSM 15171 / DSS-3)</name>
    <name type="common">Silicibacter pomeroyi</name>
    <dbReference type="NCBI Taxonomy" id="246200"/>
    <lineage>
        <taxon>Bacteria</taxon>
        <taxon>Pseudomonadati</taxon>
        <taxon>Pseudomonadota</taxon>
        <taxon>Alphaproteobacteria</taxon>
        <taxon>Rhodobacterales</taxon>
        <taxon>Roseobacteraceae</taxon>
        <taxon>Ruegeria</taxon>
    </lineage>
</organism>
<dbReference type="CDD" id="cd20625">
    <property type="entry name" value="CYP164-like"/>
    <property type="match status" value="1"/>
</dbReference>
<dbReference type="InterPro" id="IPR001128">
    <property type="entry name" value="Cyt_P450"/>
</dbReference>
<gene>
    <name evidence="8" type="ordered locus">SPO1622</name>
</gene>
<dbReference type="STRING" id="246200.SPO1622"/>
<evidence type="ECO:0000256" key="7">
    <source>
        <dbReference type="ARBA" id="ARBA00043906"/>
    </source>
</evidence>
<keyword evidence="3" id="KW-0479">Metal-binding</keyword>
<keyword evidence="6" id="KW-0503">Monooxygenase</keyword>
<dbReference type="Proteomes" id="UP000001023">
    <property type="component" value="Chromosome"/>
</dbReference>
<evidence type="ECO:0000256" key="6">
    <source>
        <dbReference type="ARBA" id="ARBA00023033"/>
    </source>
</evidence>
<keyword evidence="5" id="KW-0408">Iron</keyword>
<dbReference type="eggNOG" id="COG2124">
    <property type="taxonomic scope" value="Bacteria"/>
</dbReference>
<name>Q5LSZ2_RUEPO</name>
<reference evidence="8 9" key="1">
    <citation type="journal article" date="2004" name="Nature">
        <title>Genome sequence of Silicibacter pomeroyi reveals adaptations to the marine environment.</title>
        <authorList>
            <person name="Moran M.A."/>
            <person name="Buchan A."/>
            <person name="Gonzalez J.M."/>
            <person name="Heidelberg J.F."/>
            <person name="Whitman W.B."/>
            <person name="Kiene R.P."/>
            <person name="Henriksen J.R."/>
            <person name="King G.M."/>
            <person name="Belas R."/>
            <person name="Fuqua C."/>
            <person name="Brinkac L."/>
            <person name="Lewis M."/>
            <person name="Johri S."/>
            <person name="Weaver B."/>
            <person name="Pai G."/>
            <person name="Eisen J.A."/>
            <person name="Rahe E."/>
            <person name="Sheldon W.M."/>
            <person name="Ye W."/>
            <person name="Miller T.R."/>
            <person name="Carlton J."/>
            <person name="Rasko D.A."/>
            <person name="Paulsen I.T."/>
            <person name="Ren Q."/>
            <person name="Daugherty S.C."/>
            <person name="Deboy R.T."/>
            <person name="Dodson R.J."/>
            <person name="Durkin A.S."/>
            <person name="Madupu R."/>
            <person name="Nelson W.C."/>
            <person name="Sullivan S.A."/>
            <person name="Rosovitz M.J."/>
            <person name="Haft D.H."/>
            <person name="Selengut J."/>
            <person name="Ward N."/>
        </authorList>
    </citation>
    <scope>NUCLEOTIDE SEQUENCE [LARGE SCALE GENOMIC DNA]</scope>
    <source>
        <strain evidence="9">ATCC 700808 / DSM 15171 / DSS-3</strain>
    </source>
</reference>
<evidence type="ECO:0000313" key="9">
    <source>
        <dbReference type="Proteomes" id="UP000001023"/>
    </source>
</evidence>
<dbReference type="GO" id="GO:0016705">
    <property type="term" value="F:oxidoreductase activity, acting on paired donors, with incorporation or reduction of molecular oxygen"/>
    <property type="evidence" value="ECO:0007669"/>
    <property type="project" value="InterPro"/>
</dbReference>
<evidence type="ECO:0000313" key="8">
    <source>
        <dbReference type="EMBL" id="AAV94909.1"/>
    </source>
</evidence>